<evidence type="ECO:0000256" key="2">
    <source>
        <dbReference type="ARBA" id="ARBA00023002"/>
    </source>
</evidence>
<dbReference type="AlphaFoldDB" id="W0FP99"/>
<organism evidence="5">
    <name type="scientific">uncultured bacterium Contig13</name>
    <dbReference type="NCBI Taxonomy" id="1393410"/>
    <lineage>
        <taxon>Bacteria</taxon>
        <taxon>environmental samples</taxon>
    </lineage>
</organism>
<dbReference type="InterPro" id="IPR000683">
    <property type="entry name" value="Gfo/Idh/MocA-like_OxRdtase_N"/>
</dbReference>
<dbReference type="Pfam" id="PF01408">
    <property type="entry name" value="GFO_IDH_MocA"/>
    <property type="match status" value="1"/>
</dbReference>
<feature type="domain" description="GFO/IDH/MocA-like oxidoreductase" evidence="4">
    <location>
        <begin position="133"/>
        <end position="266"/>
    </location>
</feature>
<name>W0FP99_9BACT</name>
<dbReference type="PANTHER" id="PTHR43708">
    <property type="entry name" value="CONSERVED EXPRESSED OXIDOREDUCTASE (EUROFUNG)"/>
    <property type="match status" value="1"/>
</dbReference>
<evidence type="ECO:0000256" key="1">
    <source>
        <dbReference type="ARBA" id="ARBA00010928"/>
    </source>
</evidence>
<feature type="domain" description="Gfo/Idh/MocA-like oxidoreductase N-terminal" evidence="3">
    <location>
        <begin position="6"/>
        <end position="122"/>
    </location>
</feature>
<evidence type="ECO:0000259" key="4">
    <source>
        <dbReference type="Pfam" id="PF22725"/>
    </source>
</evidence>
<dbReference type="InterPro" id="IPR051317">
    <property type="entry name" value="Gfo/Idh/MocA_oxidoreduct"/>
</dbReference>
<dbReference type="SUPFAM" id="SSF51735">
    <property type="entry name" value="NAD(P)-binding Rossmann-fold domains"/>
    <property type="match status" value="1"/>
</dbReference>
<dbReference type="GO" id="GO:0016491">
    <property type="term" value="F:oxidoreductase activity"/>
    <property type="evidence" value="ECO:0007669"/>
    <property type="project" value="UniProtKB-KW"/>
</dbReference>
<dbReference type="PANTHER" id="PTHR43708:SF5">
    <property type="entry name" value="CONSERVED EXPRESSED OXIDOREDUCTASE (EUROFUNG)-RELATED"/>
    <property type="match status" value="1"/>
</dbReference>
<protein>
    <submittedName>
        <fullName evidence="5">Oxidoreductase domain-containing protein</fullName>
    </submittedName>
</protein>
<accession>W0FP99</accession>
<dbReference type="GO" id="GO:0000166">
    <property type="term" value="F:nucleotide binding"/>
    <property type="evidence" value="ECO:0007669"/>
    <property type="project" value="InterPro"/>
</dbReference>
<reference evidence="5" key="1">
    <citation type="journal article" date="2013" name="PLoS ONE">
        <title>Metagenomic insights into the carbohydrate-active enzymes carried by the microorganisms adhering to solid digesta in the rumen of cows.</title>
        <authorList>
            <person name="Wang L."/>
            <person name="Hatem A."/>
            <person name="Catalyurek U.V."/>
            <person name="Morrison M."/>
            <person name="Yu Z."/>
        </authorList>
    </citation>
    <scope>NUCLEOTIDE SEQUENCE</scope>
</reference>
<evidence type="ECO:0000259" key="3">
    <source>
        <dbReference type="Pfam" id="PF01408"/>
    </source>
</evidence>
<dbReference type="EMBL" id="KC246801">
    <property type="protein sequence ID" value="AHF24652.1"/>
    <property type="molecule type" value="Genomic_DNA"/>
</dbReference>
<dbReference type="InterPro" id="IPR036291">
    <property type="entry name" value="NAD(P)-bd_dom_sf"/>
</dbReference>
<dbReference type="InterPro" id="IPR055170">
    <property type="entry name" value="GFO_IDH_MocA-like_dom"/>
</dbReference>
<dbReference type="Gene3D" id="3.30.360.10">
    <property type="entry name" value="Dihydrodipicolinate Reductase, domain 2"/>
    <property type="match status" value="1"/>
</dbReference>
<dbReference type="SUPFAM" id="SSF55347">
    <property type="entry name" value="Glyceraldehyde-3-phosphate dehydrogenase-like, C-terminal domain"/>
    <property type="match status" value="1"/>
</dbReference>
<proteinExistence type="inferred from homology"/>
<keyword evidence="2" id="KW-0560">Oxidoreductase</keyword>
<evidence type="ECO:0000313" key="5">
    <source>
        <dbReference type="EMBL" id="AHF24652.1"/>
    </source>
</evidence>
<dbReference type="Gene3D" id="3.40.50.720">
    <property type="entry name" value="NAD(P)-binding Rossmann-like Domain"/>
    <property type="match status" value="1"/>
</dbReference>
<dbReference type="Pfam" id="PF22725">
    <property type="entry name" value="GFO_IDH_MocA_C3"/>
    <property type="match status" value="1"/>
</dbReference>
<comment type="similarity">
    <text evidence="1">Belongs to the Gfo/Idh/MocA family.</text>
</comment>
<sequence>MENKITTAVVGCGMISNIYIKNLKNLFTIIDLVAVADLNRAAAEQKAADYGIGKVMTIDEVAADPSIELVICLTPAFVHYDVIRRMLEAGKHVWTEKTLTVTVEQGRELVALANAKGLYLGVAPDTVLGAGTQTARRALDTDMIGTVSSGVAVINRNQSLNSETFTFLRGNGGSLPYDVGIYYIGTLIALLGPAEQVHAFGAPAKRHEPEFLFRNAEAEPWTIPGSNVISASVKFASGALVSVHFDGNTVNAEQHNITLFGSRGILKVGDPDKFNSPVSLIYADQPECILPFTHGYDGRNTVEPTPFDFYGHRGVGVAEMAYAIRQGRPNRCSKEYGLHCLEILEAMERSAATGETVIIESRFEMKPLAPGYYSNLGGGRGDAEMSLVY</sequence>